<reference evidence="1 2" key="1">
    <citation type="submission" date="2021-07" db="EMBL/GenBank/DDBJ databases">
        <authorList>
            <person name="Palmer J.M."/>
        </authorList>
    </citation>
    <scope>NUCLEOTIDE SEQUENCE [LARGE SCALE GENOMIC DNA]</scope>
    <source>
        <strain evidence="1 2">AT_MEX2019</strain>
        <tissue evidence="1">Muscle</tissue>
    </source>
</reference>
<gene>
    <name evidence="1" type="ORF">ATANTOWER_027691</name>
</gene>
<proteinExistence type="predicted"/>
<evidence type="ECO:0000313" key="1">
    <source>
        <dbReference type="EMBL" id="MED6247000.1"/>
    </source>
</evidence>
<organism evidence="1 2">
    <name type="scientific">Ataeniobius toweri</name>
    <dbReference type="NCBI Taxonomy" id="208326"/>
    <lineage>
        <taxon>Eukaryota</taxon>
        <taxon>Metazoa</taxon>
        <taxon>Chordata</taxon>
        <taxon>Craniata</taxon>
        <taxon>Vertebrata</taxon>
        <taxon>Euteleostomi</taxon>
        <taxon>Actinopterygii</taxon>
        <taxon>Neopterygii</taxon>
        <taxon>Teleostei</taxon>
        <taxon>Neoteleostei</taxon>
        <taxon>Acanthomorphata</taxon>
        <taxon>Ovalentaria</taxon>
        <taxon>Atherinomorphae</taxon>
        <taxon>Cyprinodontiformes</taxon>
        <taxon>Goodeidae</taxon>
        <taxon>Ataeniobius</taxon>
    </lineage>
</organism>
<evidence type="ECO:0000313" key="2">
    <source>
        <dbReference type="Proteomes" id="UP001345963"/>
    </source>
</evidence>
<accession>A0ABU7BBL8</accession>
<comment type="caution">
    <text evidence="1">The sequence shown here is derived from an EMBL/GenBank/DDBJ whole genome shotgun (WGS) entry which is preliminary data.</text>
</comment>
<protein>
    <submittedName>
        <fullName evidence="1">Uncharacterized protein</fullName>
    </submittedName>
</protein>
<dbReference type="Proteomes" id="UP001345963">
    <property type="component" value="Unassembled WGS sequence"/>
</dbReference>
<dbReference type="EMBL" id="JAHUTI010046143">
    <property type="protein sequence ID" value="MED6247000.1"/>
    <property type="molecule type" value="Genomic_DNA"/>
</dbReference>
<sequence length="125" mass="13853">MLLPAPCLTPLALELDSVSVLGFTPLPSPWFIQPTPACLSSLPGTTVKRTVPALCVATIASEYLDQSAIRLQSVERFHKECLDYFLFWVLDIISSVRSDLWKLTAGLLFSDPVLLNKPFNFLLCV</sequence>
<name>A0ABU7BBL8_9TELE</name>
<keyword evidence="2" id="KW-1185">Reference proteome</keyword>